<reference evidence="2 3" key="1">
    <citation type="journal article" date="2020" name="Nature">
        <title>Six reference-quality genomes reveal evolution of bat adaptations.</title>
        <authorList>
            <person name="Jebb D."/>
            <person name="Huang Z."/>
            <person name="Pippel M."/>
            <person name="Hughes G.M."/>
            <person name="Lavrichenko K."/>
            <person name="Devanna P."/>
            <person name="Winkler S."/>
            <person name="Jermiin L.S."/>
            <person name="Skirmuntt E.C."/>
            <person name="Katzourakis A."/>
            <person name="Burkitt-Gray L."/>
            <person name="Ray D.A."/>
            <person name="Sullivan K.A.M."/>
            <person name="Roscito J.G."/>
            <person name="Kirilenko B.M."/>
            <person name="Davalos L.M."/>
            <person name="Corthals A.P."/>
            <person name="Power M.L."/>
            <person name="Jones G."/>
            <person name="Ransome R.D."/>
            <person name="Dechmann D.K.N."/>
            <person name="Locatelli A.G."/>
            <person name="Puechmaille S.J."/>
            <person name="Fedrigo O."/>
            <person name="Jarvis E.D."/>
            <person name="Hiller M."/>
            <person name="Vernes S.C."/>
            <person name="Myers E.W."/>
            <person name="Teeling E.C."/>
        </authorList>
    </citation>
    <scope>NUCLEOTIDE SEQUENCE [LARGE SCALE GENOMIC DNA]</scope>
    <source>
        <strain evidence="2">MPipKuh1</strain>
        <tissue evidence="2">Flight muscle</tissue>
    </source>
</reference>
<feature type="transmembrane region" description="Helical" evidence="1">
    <location>
        <begin position="83"/>
        <end position="102"/>
    </location>
</feature>
<accession>A0A7J7VVC4</accession>
<comment type="caution">
    <text evidence="2">The sequence shown here is derived from an EMBL/GenBank/DDBJ whole genome shotgun (WGS) entry which is preliminary data.</text>
</comment>
<dbReference type="Proteomes" id="UP000558488">
    <property type="component" value="Unassembled WGS sequence"/>
</dbReference>
<dbReference type="AlphaFoldDB" id="A0A7J7VVC4"/>
<evidence type="ECO:0000256" key="1">
    <source>
        <dbReference type="SAM" id="Phobius"/>
    </source>
</evidence>
<keyword evidence="3" id="KW-1185">Reference proteome</keyword>
<proteinExistence type="predicted"/>
<keyword evidence="1" id="KW-0812">Transmembrane</keyword>
<feature type="transmembrane region" description="Helical" evidence="1">
    <location>
        <begin position="12"/>
        <end position="36"/>
    </location>
</feature>
<protein>
    <submittedName>
        <fullName evidence="2">Uncharacterized protein</fullName>
    </submittedName>
</protein>
<sequence>MRHKASLHKRLFLFLLINLDSSAIFIHLSPFSLLAMDKVPSYFLSSYPLFLIYSSNYQISCSFWFPTPPRKTTVSNISKLRGLLYYTSSNSIIFTNSILLRFKYIRIQKFVFIYYGENVGISTRSVSSLAQPQ</sequence>
<organism evidence="2 3">
    <name type="scientific">Pipistrellus kuhlii</name>
    <name type="common">Kuhl's pipistrelle</name>
    <dbReference type="NCBI Taxonomy" id="59472"/>
    <lineage>
        <taxon>Eukaryota</taxon>
        <taxon>Metazoa</taxon>
        <taxon>Chordata</taxon>
        <taxon>Craniata</taxon>
        <taxon>Vertebrata</taxon>
        <taxon>Euteleostomi</taxon>
        <taxon>Mammalia</taxon>
        <taxon>Eutheria</taxon>
        <taxon>Laurasiatheria</taxon>
        <taxon>Chiroptera</taxon>
        <taxon>Yangochiroptera</taxon>
        <taxon>Vespertilionidae</taxon>
        <taxon>Pipistrellus</taxon>
    </lineage>
</organism>
<evidence type="ECO:0000313" key="2">
    <source>
        <dbReference type="EMBL" id="KAF6328970.1"/>
    </source>
</evidence>
<dbReference type="EMBL" id="JACAGB010000013">
    <property type="protein sequence ID" value="KAF6328970.1"/>
    <property type="molecule type" value="Genomic_DNA"/>
</dbReference>
<gene>
    <name evidence="2" type="ORF">mPipKuh1_008297</name>
</gene>
<name>A0A7J7VVC4_PIPKU</name>
<keyword evidence="1" id="KW-1133">Transmembrane helix</keyword>
<keyword evidence="1" id="KW-0472">Membrane</keyword>
<evidence type="ECO:0000313" key="3">
    <source>
        <dbReference type="Proteomes" id="UP000558488"/>
    </source>
</evidence>